<evidence type="ECO:0000313" key="2">
    <source>
        <dbReference type="EMBL" id="RXV65190.1"/>
    </source>
</evidence>
<dbReference type="Proteomes" id="UP000289650">
    <property type="component" value="Unassembled WGS sequence"/>
</dbReference>
<reference evidence="2 3" key="1">
    <citation type="submission" date="2018-08" db="EMBL/GenBank/DDBJ databases">
        <title>Mountain-cultivated ginseng endophyte, Burkholderia stabilis and its activity against ginseng root rot disease.</title>
        <authorList>
            <person name="Tapan Kumar M."/>
            <person name="Bae H."/>
            <person name="Shanmugam G."/>
            <person name="Jeon J."/>
        </authorList>
    </citation>
    <scope>NUCLEOTIDE SEQUENCE [LARGE SCALE GENOMIC DNA]</scope>
    <source>
        <strain evidence="2 3">EB159</strain>
    </source>
</reference>
<dbReference type="RefSeq" id="WP_129517638.1">
    <property type="nucleotide sequence ID" value="NZ_QWEX01000003.1"/>
</dbReference>
<dbReference type="OrthoDB" id="9876339at2"/>
<dbReference type="EMBL" id="QWEX01000003">
    <property type="protein sequence ID" value="RXV65190.1"/>
    <property type="molecule type" value="Genomic_DNA"/>
</dbReference>
<proteinExistence type="predicted"/>
<gene>
    <name evidence="2" type="ORF">D1006_34145</name>
</gene>
<feature type="compositionally biased region" description="Polar residues" evidence="1">
    <location>
        <begin position="116"/>
        <end position="129"/>
    </location>
</feature>
<accession>A0A4Q2A935</accession>
<evidence type="ECO:0000313" key="3">
    <source>
        <dbReference type="Proteomes" id="UP000289650"/>
    </source>
</evidence>
<name>A0A4Q2A935_9BURK</name>
<feature type="region of interest" description="Disordered" evidence="1">
    <location>
        <begin position="116"/>
        <end position="141"/>
    </location>
</feature>
<comment type="caution">
    <text evidence="2">The sequence shown here is derived from an EMBL/GenBank/DDBJ whole genome shotgun (WGS) entry which is preliminary data.</text>
</comment>
<feature type="region of interest" description="Disordered" evidence="1">
    <location>
        <begin position="22"/>
        <end position="42"/>
    </location>
</feature>
<sequence>MPKMSAKEKCFQEAWDKYKDATGNEDMDIESQKPWGQRSDGSWNSKYSSWQHLLNSFLKGSTEQMRFPDLTVTNGGKTSVLDLKFTRSDGTVDTWRTNPGAGNGNLQRQDYNAINEQENGGRNPYSNEDPSLDPEKCGCGKGTKVQQEEVLKQVPVPGMGMYGMPLLESPNGLPSLGLGGAGAGGMVPEFVIP</sequence>
<organism evidence="2 3">
    <name type="scientific">Burkholderia stabilis</name>
    <dbReference type="NCBI Taxonomy" id="95485"/>
    <lineage>
        <taxon>Bacteria</taxon>
        <taxon>Pseudomonadati</taxon>
        <taxon>Pseudomonadota</taxon>
        <taxon>Betaproteobacteria</taxon>
        <taxon>Burkholderiales</taxon>
        <taxon>Burkholderiaceae</taxon>
        <taxon>Burkholderia</taxon>
        <taxon>Burkholderia cepacia complex</taxon>
    </lineage>
</organism>
<evidence type="ECO:0000256" key="1">
    <source>
        <dbReference type="SAM" id="MobiDB-lite"/>
    </source>
</evidence>
<dbReference type="AlphaFoldDB" id="A0A4Q2A935"/>
<protein>
    <submittedName>
        <fullName evidence="2">Uncharacterized protein</fullName>
    </submittedName>
</protein>